<name>A0A0K9NLN6_ZOSMR</name>
<organism evidence="2 3">
    <name type="scientific">Zostera marina</name>
    <name type="common">Eelgrass</name>
    <dbReference type="NCBI Taxonomy" id="29655"/>
    <lineage>
        <taxon>Eukaryota</taxon>
        <taxon>Viridiplantae</taxon>
        <taxon>Streptophyta</taxon>
        <taxon>Embryophyta</taxon>
        <taxon>Tracheophyta</taxon>
        <taxon>Spermatophyta</taxon>
        <taxon>Magnoliopsida</taxon>
        <taxon>Liliopsida</taxon>
        <taxon>Zosteraceae</taxon>
        <taxon>Zostera</taxon>
    </lineage>
</organism>
<evidence type="ECO:0000256" key="1">
    <source>
        <dbReference type="SAM" id="MobiDB-lite"/>
    </source>
</evidence>
<evidence type="ECO:0000313" key="2">
    <source>
        <dbReference type="EMBL" id="KMZ57679.1"/>
    </source>
</evidence>
<dbReference type="AlphaFoldDB" id="A0A0K9NLN6"/>
<accession>A0A0K9NLN6</accession>
<sequence length="229" mass="25787">MEVVLIKNPNDASEAVDVAILNEDDPKQCVYDNSKQLNDNNVRQDEVNVKEENIVDVVAVQEDNQKIVEEVESVISGSGSMEAEKTESVIMDVKLGESKNDDASEKEDKDDDKEGDNDKMNKNFTPPSFNLNLFDSSTPKVNSETEKETTMIPSYVVKGKRATAYLTMKKVKEELYEAWELKIKDNANKVDASTSNQVDLTLEDNCNPKTNEPKKPRVTKTYAKDKKKK</sequence>
<feature type="compositionally biased region" description="Basic and acidic residues" evidence="1">
    <location>
        <begin position="94"/>
        <end position="107"/>
    </location>
</feature>
<proteinExistence type="predicted"/>
<gene>
    <name evidence="2" type="ORF">ZOSMA_83G00570</name>
</gene>
<feature type="region of interest" description="Disordered" evidence="1">
    <location>
        <begin position="77"/>
        <end position="149"/>
    </location>
</feature>
<feature type="compositionally biased region" description="Polar residues" evidence="1">
    <location>
        <begin position="124"/>
        <end position="142"/>
    </location>
</feature>
<dbReference type="Proteomes" id="UP000036987">
    <property type="component" value="Unassembled WGS sequence"/>
</dbReference>
<dbReference type="EMBL" id="LFYR01002038">
    <property type="protein sequence ID" value="KMZ57679.1"/>
    <property type="molecule type" value="Genomic_DNA"/>
</dbReference>
<keyword evidence="3" id="KW-1185">Reference proteome</keyword>
<evidence type="ECO:0000313" key="3">
    <source>
        <dbReference type="Proteomes" id="UP000036987"/>
    </source>
</evidence>
<protein>
    <submittedName>
        <fullName evidence="2">Uncharacterized protein</fullName>
    </submittedName>
</protein>
<comment type="caution">
    <text evidence="2">The sequence shown here is derived from an EMBL/GenBank/DDBJ whole genome shotgun (WGS) entry which is preliminary data.</text>
</comment>
<reference evidence="3" key="1">
    <citation type="journal article" date="2016" name="Nature">
        <title>The genome of the seagrass Zostera marina reveals angiosperm adaptation to the sea.</title>
        <authorList>
            <person name="Olsen J.L."/>
            <person name="Rouze P."/>
            <person name="Verhelst B."/>
            <person name="Lin Y.-C."/>
            <person name="Bayer T."/>
            <person name="Collen J."/>
            <person name="Dattolo E."/>
            <person name="De Paoli E."/>
            <person name="Dittami S."/>
            <person name="Maumus F."/>
            <person name="Michel G."/>
            <person name="Kersting A."/>
            <person name="Lauritano C."/>
            <person name="Lohaus R."/>
            <person name="Toepel M."/>
            <person name="Tonon T."/>
            <person name="Vanneste K."/>
            <person name="Amirebrahimi M."/>
            <person name="Brakel J."/>
            <person name="Bostroem C."/>
            <person name="Chovatia M."/>
            <person name="Grimwood J."/>
            <person name="Jenkins J.W."/>
            <person name="Jueterbock A."/>
            <person name="Mraz A."/>
            <person name="Stam W.T."/>
            <person name="Tice H."/>
            <person name="Bornberg-Bauer E."/>
            <person name="Green P.J."/>
            <person name="Pearson G.A."/>
            <person name="Procaccini G."/>
            <person name="Duarte C.M."/>
            <person name="Schmutz J."/>
            <person name="Reusch T.B.H."/>
            <person name="Van de Peer Y."/>
        </authorList>
    </citation>
    <scope>NUCLEOTIDE SEQUENCE [LARGE SCALE GENOMIC DNA]</scope>
    <source>
        <strain evidence="3">cv. Finnish</strain>
    </source>
</reference>
<feature type="region of interest" description="Disordered" evidence="1">
    <location>
        <begin position="201"/>
        <end position="229"/>
    </location>
</feature>